<gene>
    <name evidence="1" type="ORF">TBIB3V08_LOCUS4943</name>
</gene>
<dbReference type="AlphaFoldDB" id="A0A7R9I0V2"/>
<sequence length="242" mass="27921">MSSVPLKNEKIVFDQRTKINFRADAMELLSTVFLQKVKIPVLFLVLQLPDNQWKDIRSCIACFILPLMSSNRMKPRSGDWAVTFEFLQEAAITSLSNGSNQFTYYTMEKDPLAVKIEPEDDLENNIQHEGTLEIESQFDISTKSERRLKEVYECQQPEYGQRSTVFSPNKEELEKVLKVELYNNCRTPVYEQNIILLPHFKEEPDVIISSTPHLSPASSRNMQGDQRFIQQAAKFISDCSQS</sequence>
<accession>A0A7R9I0V2</accession>
<proteinExistence type="predicted"/>
<protein>
    <submittedName>
        <fullName evidence="1">Uncharacterized protein</fullName>
    </submittedName>
</protein>
<evidence type="ECO:0000313" key="1">
    <source>
        <dbReference type="EMBL" id="CAD7442514.1"/>
    </source>
</evidence>
<organism evidence="1">
    <name type="scientific">Timema bartmani</name>
    <dbReference type="NCBI Taxonomy" id="61472"/>
    <lineage>
        <taxon>Eukaryota</taxon>
        <taxon>Metazoa</taxon>
        <taxon>Ecdysozoa</taxon>
        <taxon>Arthropoda</taxon>
        <taxon>Hexapoda</taxon>
        <taxon>Insecta</taxon>
        <taxon>Pterygota</taxon>
        <taxon>Neoptera</taxon>
        <taxon>Polyneoptera</taxon>
        <taxon>Phasmatodea</taxon>
        <taxon>Timematodea</taxon>
        <taxon>Timematoidea</taxon>
        <taxon>Timematidae</taxon>
        <taxon>Timema</taxon>
    </lineage>
</organism>
<name>A0A7R9I0V2_9NEOP</name>
<reference evidence="1" key="1">
    <citation type="submission" date="2020-11" db="EMBL/GenBank/DDBJ databases">
        <authorList>
            <person name="Tran Van P."/>
        </authorList>
    </citation>
    <scope>NUCLEOTIDE SEQUENCE</scope>
</reference>
<dbReference type="EMBL" id="OD565752">
    <property type="protein sequence ID" value="CAD7442514.1"/>
    <property type="molecule type" value="Genomic_DNA"/>
</dbReference>